<accession>A0A7C8I6T2</accession>
<protein>
    <submittedName>
        <fullName evidence="1">Uncharacterized protein</fullName>
    </submittedName>
</protein>
<sequence>MKGPVRSPLRRRLWTGCSDGRSGASGSTACHVYRPRFARGGLRNAWLRGTAKQRVLRLALPRITSGRRSLEFPTFRASRLDAFLCFGRLKRHRRCCEMDMHARIRSGVYKRRRRSTWRAEIRIAGWT</sequence>
<dbReference type="Proteomes" id="UP000481861">
    <property type="component" value="Unassembled WGS sequence"/>
</dbReference>
<comment type="caution">
    <text evidence="1">The sequence shown here is derived from an EMBL/GenBank/DDBJ whole genome shotgun (WGS) entry which is preliminary data.</text>
</comment>
<evidence type="ECO:0000313" key="1">
    <source>
        <dbReference type="EMBL" id="KAF2872177.1"/>
    </source>
</evidence>
<organism evidence="1 2">
    <name type="scientific">Massariosphaeria phaeospora</name>
    <dbReference type="NCBI Taxonomy" id="100035"/>
    <lineage>
        <taxon>Eukaryota</taxon>
        <taxon>Fungi</taxon>
        <taxon>Dikarya</taxon>
        <taxon>Ascomycota</taxon>
        <taxon>Pezizomycotina</taxon>
        <taxon>Dothideomycetes</taxon>
        <taxon>Pleosporomycetidae</taxon>
        <taxon>Pleosporales</taxon>
        <taxon>Pleosporales incertae sedis</taxon>
        <taxon>Massariosphaeria</taxon>
    </lineage>
</organism>
<dbReference type="EMBL" id="JAADJZ010000010">
    <property type="protein sequence ID" value="KAF2872177.1"/>
    <property type="molecule type" value="Genomic_DNA"/>
</dbReference>
<dbReference type="AlphaFoldDB" id="A0A7C8I6T2"/>
<proteinExistence type="predicted"/>
<reference evidence="1 2" key="1">
    <citation type="submission" date="2020-01" db="EMBL/GenBank/DDBJ databases">
        <authorList>
            <consortium name="DOE Joint Genome Institute"/>
            <person name="Haridas S."/>
            <person name="Albert R."/>
            <person name="Binder M."/>
            <person name="Bloem J."/>
            <person name="Labutti K."/>
            <person name="Salamov A."/>
            <person name="Andreopoulos B."/>
            <person name="Baker S.E."/>
            <person name="Barry K."/>
            <person name="Bills G."/>
            <person name="Bluhm B.H."/>
            <person name="Cannon C."/>
            <person name="Castanera R."/>
            <person name="Culley D.E."/>
            <person name="Daum C."/>
            <person name="Ezra D."/>
            <person name="Gonzalez J.B."/>
            <person name="Henrissat B."/>
            <person name="Kuo A."/>
            <person name="Liang C."/>
            <person name="Lipzen A."/>
            <person name="Lutzoni F."/>
            <person name="Magnuson J."/>
            <person name="Mondo S."/>
            <person name="Nolan M."/>
            <person name="Ohm R."/>
            <person name="Pangilinan J."/>
            <person name="Park H.-J.H."/>
            <person name="Ramirez L."/>
            <person name="Alfaro M."/>
            <person name="Sun H."/>
            <person name="Tritt A."/>
            <person name="Yoshinaga Y."/>
            <person name="Zwiers L.-H.L."/>
            <person name="Turgeon B.G."/>
            <person name="Goodwin S.B."/>
            <person name="Spatafora J.W."/>
            <person name="Crous P.W."/>
            <person name="Grigoriev I.V."/>
        </authorList>
    </citation>
    <scope>NUCLEOTIDE SEQUENCE [LARGE SCALE GENOMIC DNA]</scope>
    <source>
        <strain evidence="1 2">CBS 611.86</strain>
    </source>
</reference>
<name>A0A7C8I6T2_9PLEO</name>
<gene>
    <name evidence="1" type="ORF">BDV95DRAFT_571691</name>
</gene>
<evidence type="ECO:0000313" key="2">
    <source>
        <dbReference type="Proteomes" id="UP000481861"/>
    </source>
</evidence>
<keyword evidence="2" id="KW-1185">Reference proteome</keyword>